<reference evidence="1 2" key="1">
    <citation type="submission" date="2019-03" db="EMBL/GenBank/DDBJ databases">
        <authorList>
            <consortium name="Pathogen Informatics"/>
        </authorList>
    </citation>
    <scope>NUCLEOTIDE SEQUENCE [LARGE SCALE GENOMIC DNA]</scope>
    <source>
        <strain evidence="1 2">NCTC12998</strain>
    </source>
</reference>
<evidence type="ECO:0000313" key="2">
    <source>
        <dbReference type="Proteomes" id="UP000345637"/>
    </source>
</evidence>
<dbReference type="AlphaFoldDB" id="A0A485CRM3"/>
<evidence type="ECO:0000313" key="1">
    <source>
        <dbReference type="EMBL" id="VFS87388.1"/>
    </source>
</evidence>
<gene>
    <name evidence="1" type="ORF">NCTC12998_06363</name>
</gene>
<organism evidence="1 2">
    <name type="scientific">Raoultella planticola</name>
    <name type="common">Klebsiella planticola</name>
    <dbReference type="NCBI Taxonomy" id="575"/>
    <lineage>
        <taxon>Bacteria</taxon>
        <taxon>Pseudomonadati</taxon>
        <taxon>Pseudomonadota</taxon>
        <taxon>Gammaproteobacteria</taxon>
        <taxon>Enterobacterales</taxon>
        <taxon>Enterobacteriaceae</taxon>
        <taxon>Klebsiella/Raoultella group</taxon>
        <taxon>Raoultella</taxon>
    </lineage>
</organism>
<accession>A0A485CRM3</accession>
<proteinExistence type="predicted"/>
<name>A0A485CRM3_RAOPL</name>
<dbReference type="EMBL" id="CAADJE010000033">
    <property type="protein sequence ID" value="VFS87388.1"/>
    <property type="molecule type" value="Genomic_DNA"/>
</dbReference>
<dbReference type="Proteomes" id="UP000345637">
    <property type="component" value="Unassembled WGS sequence"/>
</dbReference>
<protein>
    <submittedName>
        <fullName evidence="1">Uncharacterized protein</fullName>
    </submittedName>
</protein>
<sequence length="166" mass="17824">MVSGEKAGRTYGVKKVVAVRPCAGKHASLHETVCASTCGLDALIACHMGVMSWLDAAPKPPGSKAAHRRPLRATTPFKTVAFAFFFPLLVPRSGIKGKLTFKEGGRATLPAFGRRLSRDGVRGCAPQINRCRGRQLFARWGGEIYSAPPGRQNPRGRGCLPVRRGA</sequence>